<dbReference type="OrthoDB" id="9814648at2"/>
<dbReference type="RefSeq" id="WP_130100809.1">
    <property type="nucleotide sequence ID" value="NZ_SDWW01000002.1"/>
</dbReference>
<dbReference type="Pfam" id="PF13302">
    <property type="entry name" value="Acetyltransf_3"/>
    <property type="match status" value="1"/>
</dbReference>
<dbReference type="GO" id="GO:1990189">
    <property type="term" value="F:protein N-terminal-serine acetyltransferase activity"/>
    <property type="evidence" value="ECO:0007669"/>
    <property type="project" value="TreeGrafter"/>
</dbReference>
<gene>
    <name evidence="2" type="ORF">EUA98_01005</name>
</gene>
<evidence type="ECO:0000313" key="3">
    <source>
        <dbReference type="Proteomes" id="UP000293764"/>
    </source>
</evidence>
<dbReference type="PROSITE" id="PS51186">
    <property type="entry name" value="GNAT"/>
    <property type="match status" value="1"/>
</dbReference>
<dbReference type="InterPro" id="IPR016181">
    <property type="entry name" value="Acyl_CoA_acyltransferase"/>
</dbReference>
<dbReference type="GO" id="GO:0008999">
    <property type="term" value="F:protein-N-terminal-alanine acetyltransferase activity"/>
    <property type="evidence" value="ECO:0007669"/>
    <property type="project" value="TreeGrafter"/>
</dbReference>
<sequence>MSSLVVLRPMTSADVQVLLAERSGEDGAGAFQWFGLTSGKRMRDRAEADELVTPDGGILAVEHEGALAGSVEWFTSGWGRPDTSWCWTIAIGLRADSRGRGVGRLAQRQVVEYLFAHTRAERVQAWTDVGNVAEQRALDAAGFQREGVIRSGQWRAGQWHDQVLYSVLRGEG</sequence>
<name>A0A4Q5N3P3_9MICO</name>
<dbReference type="SUPFAM" id="SSF55729">
    <property type="entry name" value="Acyl-CoA N-acyltransferases (Nat)"/>
    <property type="match status" value="1"/>
</dbReference>
<protein>
    <submittedName>
        <fullName evidence="2">N-acetyltransferase</fullName>
    </submittedName>
</protein>
<accession>A0A4Q5N3P3</accession>
<dbReference type="GO" id="GO:0005737">
    <property type="term" value="C:cytoplasm"/>
    <property type="evidence" value="ECO:0007669"/>
    <property type="project" value="TreeGrafter"/>
</dbReference>
<keyword evidence="2" id="KW-0808">Transferase</keyword>
<dbReference type="InterPro" id="IPR000182">
    <property type="entry name" value="GNAT_dom"/>
</dbReference>
<evidence type="ECO:0000313" key="2">
    <source>
        <dbReference type="EMBL" id="RYV52820.1"/>
    </source>
</evidence>
<dbReference type="EMBL" id="SDWW01000002">
    <property type="protein sequence ID" value="RYV52820.1"/>
    <property type="molecule type" value="Genomic_DNA"/>
</dbReference>
<dbReference type="InterPro" id="IPR051908">
    <property type="entry name" value="Ribosomal_N-acetyltransferase"/>
</dbReference>
<dbReference type="Gene3D" id="3.40.630.30">
    <property type="match status" value="1"/>
</dbReference>
<reference evidence="2 3" key="1">
    <citation type="submission" date="2019-01" db="EMBL/GenBank/DDBJ databases">
        <title>Novel species of Cellulomonas.</title>
        <authorList>
            <person name="Liu Q."/>
            <person name="Xin Y.-H."/>
        </authorList>
    </citation>
    <scope>NUCLEOTIDE SEQUENCE [LARGE SCALE GENOMIC DNA]</scope>
    <source>
        <strain evidence="2 3">HLT2-17</strain>
    </source>
</reference>
<comment type="caution">
    <text evidence="2">The sequence shown here is derived from an EMBL/GenBank/DDBJ whole genome shotgun (WGS) entry which is preliminary data.</text>
</comment>
<dbReference type="PANTHER" id="PTHR43441">
    <property type="entry name" value="RIBOSOMAL-PROTEIN-SERINE ACETYLTRANSFERASE"/>
    <property type="match status" value="1"/>
</dbReference>
<dbReference type="AlphaFoldDB" id="A0A4Q5N3P3"/>
<keyword evidence="3" id="KW-1185">Reference proteome</keyword>
<feature type="domain" description="N-acetyltransferase" evidence="1">
    <location>
        <begin position="5"/>
        <end position="170"/>
    </location>
</feature>
<evidence type="ECO:0000259" key="1">
    <source>
        <dbReference type="PROSITE" id="PS51186"/>
    </source>
</evidence>
<dbReference type="PANTHER" id="PTHR43441:SF6">
    <property type="entry name" value="N-ACETYLTRANSFERASE DOMAIN-CONTAINING PROTEIN"/>
    <property type="match status" value="1"/>
</dbReference>
<dbReference type="Proteomes" id="UP000293764">
    <property type="component" value="Unassembled WGS sequence"/>
</dbReference>
<proteinExistence type="predicted"/>
<organism evidence="2 3">
    <name type="scientific">Pengzhenrongella frigida</name>
    <dbReference type="NCBI Taxonomy" id="1259133"/>
    <lineage>
        <taxon>Bacteria</taxon>
        <taxon>Bacillati</taxon>
        <taxon>Actinomycetota</taxon>
        <taxon>Actinomycetes</taxon>
        <taxon>Micrococcales</taxon>
        <taxon>Pengzhenrongella</taxon>
    </lineage>
</organism>